<keyword evidence="2" id="KW-1185">Reference proteome</keyword>
<accession>A0A544VWH8</accession>
<comment type="caution">
    <text evidence="1">The sequence shown here is derived from an EMBL/GenBank/DDBJ whole genome shotgun (WGS) entry which is preliminary data.</text>
</comment>
<dbReference type="Proteomes" id="UP000315759">
    <property type="component" value="Unassembled WGS sequence"/>
</dbReference>
<dbReference type="RefSeq" id="WP_142554257.1">
    <property type="nucleotide sequence ID" value="NZ_VIFX01000032.1"/>
</dbReference>
<name>A0A544VWH8_9MYCO</name>
<reference evidence="1 2" key="1">
    <citation type="submission" date="2018-10" db="EMBL/GenBank/DDBJ databases">
        <title>Draft genome of Mycobacterium hodleri strain B.</title>
        <authorList>
            <person name="Amande T.J."/>
            <person name="Mcgenity T.J."/>
        </authorList>
    </citation>
    <scope>NUCLEOTIDE SEQUENCE [LARGE SCALE GENOMIC DNA]</scope>
    <source>
        <strain evidence="1 2">B</strain>
    </source>
</reference>
<protein>
    <submittedName>
        <fullName evidence="1">Uncharacterized protein</fullName>
    </submittedName>
</protein>
<evidence type="ECO:0000313" key="2">
    <source>
        <dbReference type="Proteomes" id="UP000315759"/>
    </source>
</evidence>
<dbReference type="AlphaFoldDB" id="A0A544VWH8"/>
<gene>
    <name evidence="1" type="ORF">D8S82_22690</name>
</gene>
<dbReference type="EMBL" id="VIFX01000032">
    <property type="protein sequence ID" value="TQR84345.1"/>
    <property type="molecule type" value="Genomic_DNA"/>
</dbReference>
<organism evidence="1 2">
    <name type="scientific">Mycolicibacterium hodleri</name>
    <dbReference type="NCBI Taxonomy" id="49897"/>
    <lineage>
        <taxon>Bacteria</taxon>
        <taxon>Bacillati</taxon>
        <taxon>Actinomycetota</taxon>
        <taxon>Actinomycetes</taxon>
        <taxon>Mycobacteriales</taxon>
        <taxon>Mycobacteriaceae</taxon>
        <taxon>Mycolicibacterium</taxon>
    </lineage>
</organism>
<evidence type="ECO:0000313" key="1">
    <source>
        <dbReference type="EMBL" id="TQR84345.1"/>
    </source>
</evidence>
<proteinExistence type="predicted"/>
<sequence length="214" mass="23020">MNQAERLWSLRDGVLAWLYGLRVDGANISHAEPATFMTATSWSDSEVTNAELNDAVRWLKTAGYADGHDTFRGILLRPHLTTYGEKYAASGKSVRDLPGVAEVWSPYLHIEGSSGVAVAFKSDNASQNVNVQQKFEQVQALAEAIERALPALTDDQARTNAEQLVSEIRTELNSATPTPSRFRALASAAMTSIATAAGTDLGKAIVEAALPLMS</sequence>